<evidence type="ECO:0000259" key="10">
    <source>
        <dbReference type="Pfam" id="PF00291"/>
    </source>
</evidence>
<keyword evidence="7" id="KW-0057">Aromatic amino acid biosynthesis</keyword>
<dbReference type="NCBIfam" id="TIGR00263">
    <property type="entry name" value="trpB"/>
    <property type="match status" value="1"/>
</dbReference>
<dbReference type="InterPro" id="IPR006654">
    <property type="entry name" value="Trp_synth_beta"/>
</dbReference>
<evidence type="ECO:0000313" key="11">
    <source>
        <dbReference type="EMBL" id="EFK97178.1"/>
    </source>
</evidence>
<dbReference type="FunFam" id="3.40.50.1100:FF:000001">
    <property type="entry name" value="Tryptophan synthase beta chain"/>
    <property type="match status" value="1"/>
</dbReference>
<evidence type="ECO:0000256" key="2">
    <source>
        <dbReference type="ARBA" id="ARBA00004733"/>
    </source>
</evidence>
<feature type="domain" description="Tryptophan synthase beta chain-like PALP" evidence="10">
    <location>
        <begin position="66"/>
        <end position="387"/>
    </location>
</feature>
<evidence type="ECO:0000256" key="4">
    <source>
        <dbReference type="ARBA" id="ARBA00022605"/>
    </source>
</evidence>
<name>D9PGX1_9ZZZZ</name>
<dbReference type="PANTHER" id="PTHR48077">
    <property type="entry name" value="TRYPTOPHAN SYNTHASE-RELATED"/>
    <property type="match status" value="1"/>
</dbReference>
<protein>
    <recommendedName>
        <fullName evidence="3">tryptophan synthase</fullName>
        <ecNumber evidence="3">4.2.1.20</ecNumber>
    </recommendedName>
</protein>
<evidence type="ECO:0000256" key="9">
    <source>
        <dbReference type="ARBA" id="ARBA00049047"/>
    </source>
</evidence>
<evidence type="ECO:0000256" key="8">
    <source>
        <dbReference type="ARBA" id="ARBA00023239"/>
    </source>
</evidence>
<dbReference type="PANTHER" id="PTHR48077:SF3">
    <property type="entry name" value="TRYPTOPHAN SYNTHASE"/>
    <property type="match status" value="1"/>
</dbReference>
<keyword evidence="6" id="KW-0663">Pyridoxal phosphate</keyword>
<dbReference type="PROSITE" id="PS00168">
    <property type="entry name" value="TRP_SYNTHASE_BETA"/>
    <property type="match status" value="1"/>
</dbReference>
<dbReference type="CDD" id="cd06446">
    <property type="entry name" value="Trp-synth_B"/>
    <property type="match status" value="1"/>
</dbReference>
<dbReference type="EC" id="4.2.1.20" evidence="3"/>
<evidence type="ECO:0000256" key="6">
    <source>
        <dbReference type="ARBA" id="ARBA00022898"/>
    </source>
</evidence>
<keyword evidence="4" id="KW-0028">Amino-acid biosynthesis</keyword>
<evidence type="ECO:0000256" key="1">
    <source>
        <dbReference type="ARBA" id="ARBA00001933"/>
    </source>
</evidence>
<sequence length="405" mass="44873">MSNDFYIPQPSPFDPDENGHFGIFGGRFVPETLMPVLEKLKADYEAIRFDKDFWAEVDYYYKNYVGRPSPLFFAENLSRELGAKIYLKREDLNHTGAHKINHTVAQAILAKRLGKKKVIAETGAGQHGVATATVAALFGLECEVFMGEKDVARQELNVFRMKLLGAKVHPVTSGSKTLKDAMNDAIRHWVTNARDTFYIIGTVAGPHPYPMMIRDMQSIIGWEAKKQILEVENRLPDKVIACIGGGSNAMGIFNHFLEDKGVECIGIEAGGLGVNTDKHGASLEKGSPGVLHGQMTYLLQDDDGQILEAHSVSAGLDYPGIGPEHAYLRDFKKATYDNITDKEALDAFVWLSQSEGIIPAFESSHAVAYLKKIKDIKDKLIIVNVSGRGDKDMIQAKEILKEQFN</sequence>
<dbReference type="HAMAP" id="MF_00133">
    <property type="entry name" value="Trp_synth_beta"/>
    <property type="match status" value="1"/>
</dbReference>
<dbReference type="GO" id="GO:0005737">
    <property type="term" value="C:cytoplasm"/>
    <property type="evidence" value="ECO:0007669"/>
    <property type="project" value="TreeGrafter"/>
</dbReference>
<accession>D9PGX1</accession>
<dbReference type="InterPro" id="IPR001926">
    <property type="entry name" value="TrpB-like_PALP"/>
</dbReference>
<dbReference type="GO" id="GO:0004834">
    <property type="term" value="F:tryptophan synthase activity"/>
    <property type="evidence" value="ECO:0007669"/>
    <property type="project" value="UniProtKB-EC"/>
</dbReference>
<dbReference type="InterPro" id="IPR023026">
    <property type="entry name" value="Trp_synth_beta/beta-like"/>
</dbReference>
<keyword evidence="8" id="KW-0456">Lyase</keyword>
<dbReference type="InterPro" id="IPR006653">
    <property type="entry name" value="Trp_synth_b_CS"/>
</dbReference>
<reference evidence="11" key="1">
    <citation type="submission" date="2010-07" db="EMBL/GenBank/DDBJ databases">
        <authorList>
            <consortium name="CONSOLIDER consortium CSD2007-00005"/>
            <person name="Guazzaroni M.-E."/>
            <person name="Richter M."/>
            <person name="Garcia-Salamanca A."/>
            <person name="Yarza P."/>
            <person name="Ferrer M."/>
        </authorList>
    </citation>
    <scope>NUCLEOTIDE SEQUENCE</scope>
</reference>
<comment type="catalytic activity">
    <reaction evidence="9">
        <text>(1S,2R)-1-C-(indol-3-yl)glycerol 3-phosphate + L-serine = D-glyceraldehyde 3-phosphate + L-tryptophan + H2O</text>
        <dbReference type="Rhea" id="RHEA:10532"/>
        <dbReference type="ChEBI" id="CHEBI:15377"/>
        <dbReference type="ChEBI" id="CHEBI:33384"/>
        <dbReference type="ChEBI" id="CHEBI:57912"/>
        <dbReference type="ChEBI" id="CHEBI:58866"/>
        <dbReference type="ChEBI" id="CHEBI:59776"/>
        <dbReference type="EC" id="4.2.1.20"/>
    </reaction>
</comment>
<comment type="pathway">
    <text evidence="2">Amino-acid biosynthesis; L-tryptophan biosynthesis; L-tryptophan from chorismate: step 5/5.</text>
</comment>
<dbReference type="AlphaFoldDB" id="D9PGX1"/>
<dbReference type="UniPathway" id="UPA00035">
    <property type="reaction ID" value="UER00044"/>
</dbReference>
<reference evidence="11" key="2">
    <citation type="journal article" date="2011" name="Microb. Ecol.">
        <title>Taxonomic and Functional Metagenomic Profiling of the Microbial Community in the Anoxic Sediment of a Sub-saline Shallow Lake (Laguna de Carrizo, Central Spain).</title>
        <authorList>
            <person name="Ferrer M."/>
            <person name="Guazzaroni M.E."/>
            <person name="Richter M."/>
            <person name="Garcia-Salamanca A."/>
            <person name="Yarza P."/>
            <person name="Suarez-Suarez A."/>
            <person name="Solano J."/>
            <person name="Alcaide M."/>
            <person name="van Dillewijn P."/>
            <person name="Molina-Henares M.A."/>
            <person name="Lopez-Cortes N."/>
            <person name="Al-Ramahi Y."/>
            <person name="Guerrero C."/>
            <person name="Acosta A."/>
            <person name="de Eugenio L.I."/>
            <person name="Martinez V."/>
            <person name="Marques S."/>
            <person name="Rojo F."/>
            <person name="Santero E."/>
            <person name="Genilloud O."/>
            <person name="Perez-Perez J."/>
            <person name="Rossello-Mora R."/>
            <person name="Ramos J.L."/>
        </authorList>
    </citation>
    <scope>NUCLEOTIDE SEQUENCE</scope>
</reference>
<organism evidence="11">
    <name type="scientific">sediment metagenome</name>
    <dbReference type="NCBI Taxonomy" id="749907"/>
    <lineage>
        <taxon>unclassified sequences</taxon>
        <taxon>metagenomes</taxon>
        <taxon>ecological metagenomes</taxon>
    </lineage>
</organism>
<dbReference type="FunFam" id="3.40.50.1100:FF:000004">
    <property type="entry name" value="Tryptophan synthase beta chain"/>
    <property type="match status" value="1"/>
</dbReference>
<evidence type="ECO:0000256" key="7">
    <source>
        <dbReference type="ARBA" id="ARBA00023141"/>
    </source>
</evidence>
<dbReference type="InterPro" id="IPR036052">
    <property type="entry name" value="TrpB-like_PALP_sf"/>
</dbReference>
<dbReference type="Gene3D" id="3.40.50.1100">
    <property type="match status" value="2"/>
</dbReference>
<dbReference type="PIRSF" id="PIRSF001413">
    <property type="entry name" value="Trp_syn_beta"/>
    <property type="match status" value="1"/>
</dbReference>
<evidence type="ECO:0000256" key="5">
    <source>
        <dbReference type="ARBA" id="ARBA00022822"/>
    </source>
</evidence>
<comment type="cofactor">
    <cofactor evidence="1">
        <name>pyridoxal 5'-phosphate</name>
        <dbReference type="ChEBI" id="CHEBI:597326"/>
    </cofactor>
</comment>
<keyword evidence="5" id="KW-0822">Tryptophan biosynthesis</keyword>
<comment type="caution">
    <text evidence="11">The sequence shown here is derived from an EMBL/GenBank/DDBJ whole genome shotgun (WGS) entry which is preliminary data.</text>
</comment>
<proteinExistence type="inferred from homology"/>
<gene>
    <name evidence="11" type="ORF">LDC_0768</name>
</gene>
<evidence type="ECO:0000256" key="3">
    <source>
        <dbReference type="ARBA" id="ARBA00012043"/>
    </source>
</evidence>
<dbReference type="SUPFAM" id="SSF53686">
    <property type="entry name" value="Tryptophan synthase beta subunit-like PLP-dependent enzymes"/>
    <property type="match status" value="1"/>
</dbReference>
<dbReference type="Pfam" id="PF00291">
    <property type="entry name" value="PALP"/>
    <property type="match status" value="1"/>
</dbReference>
<dbReference type="EMBL" id="ADZX01000333">
    <property type="protein sequence ID" value="EFK97178.1"/>
    <property type="molecule type" value="Genomic_DNA"/>
</dbReference>